<dbReference type="InterPro" id="IPR005467">
    <property type="entry name" value="His_kinase_dom"/>
</dbReference>
<feature type="domain" description="Histidine kinase" evidence="11">
    <location>
        <begin position="281"/>
        <end position="496"/>
    </location>
</feature>
<feature type="domain" description="HAMP" evidence="12">
    <location>
        <begin position="199"/>
        <end position="252"/>
    </location>
</feature>
<dbReference type="SMART" id="SM00388">
    <property type="entry name" value="HisKA"/>
    <property type="match status" value="1"/>
</dbReference>
<comment type="catalytic activity">
    <reaction evidence="1">
        <text>ATP + protein L-histidine = ADP + protein N-phospho-L-histidine.</text>
        <dbReference type="EC" id="2.7.13.3"/>
    </reaction>
</comment>
<dbReference type="SUPFAM" id="SSF47384">
    <property type="entry name" value="Homodimeric domain of signal transducing histidine kinase"/>
    <property type="match status" value="1"/>
</dbReference>
<dbReference type="Proteomes" id="UP000823886">
    <property type="component" value="Unassembled WGS sequence"/>
</dbReference>
<evidence type="ECO:0000256" key="10">
    <source>
        <dbReference type="SAM" id="Phobius"/>
    </source>
</evidence>
<evidence type="ECO:0000259" key="12">
    <source>
        <dbReference type="PROSITE" id="PS50885"/>
    </source>
</evidence>
<dbReference type="Pfam" id="PF00672">
    <property type="entry name" value="HAMP"/>
    <property type="match status" value="1"/>
</dbReference>
<keyword evidence="10" id="KW-0812">Transmembrane</keyword>
<evidence type="ECO:0000256" key="7">
    <source>
        <dbReference type="ARBA" id="ARBA00023012"/>
    </source>
</evidence>
<dbReference type="GO" id="GO:0016036">
    <property type="term" value="P:cellular response to phosphate starvation"/>
    <property type="evidence" value="ECO:0007669"/>
    <property type="project" value="TreeGrafter"/>
</dbReference>
<evidence type="ECO:0000256" key="4">
    <source>
        <dbReference type="ARBA" id="ARBA00022553"/>
    </source>
</evidence>
<dbReference type="InterPro" id="IPR036890">
    <property type="entry name" value="HATPase_C_sf"/>
</dbReference>
<name>A0A9D2PNR1_9FIRM</name>
<protein>
    <recommendedName>
        <fullName evidence="3">histidine kinase</fullName>
        <ecNumber evidence="3">2.7.13.3</ecNumber>
    </recommendedName>
</protein>
<evidence type="ECO:0000256" key="9">
    <source>
        <dbReference type="SAM" id="MobiDB-lite"/>
    </source>
</evidence>
<dbReference type="GO" id="GO:0005886">
    <property type="term" value="C:plasma membrane"/>
    <property type="evidence" value="ECO:0007669"/>
    <property type="project" value="TreeGrafter"/>
</dbReference>
<evidence type="ECO:0000256" key="8">
    <source>
        <dbReference type="SAM" id="Coils"/>
    </source>
</evidence>
<dbReference type="PANTHER" id="PTHR45453">
    <property type="entry name" value="PHOSPHATE REGULON SENSOR PROTEIN PHOR"/>
    <property type="match status" value="1"/>
</dbReference>
<evidence type="ECO:0000259" key="11">
    <source>
        <dbReference type="PROSITE" id="PS50109"/>
    </source>
</evidence>
<reference evidence="13" key="2">
    <citation type="submission" date="2021-04" db="EMBL/GenBank/DDBJ databases">
        <authorList>
            <person name="Gilroy R."/>
        </authorList>
    </citation>
    <scope>NUCLEOTIDE SEQUENCE</scope>
    <source>
        <strain evidence="13">ChiBcec2-3848</strain>
    </source>
</reference>
<dbReference type="PANTHER" id="PTHR45453:SF3">
    <property type="entry name" value="HISTIDINE KINASE"/>
    <property type="match status" value="1"/>
</dbReference>
<dbReference type="InterPro" id="IPR003594">
    <property type="entry name" value="HATPase_dom"/>
</dbReference>
<keyword evidence="10" id="KW-0472">Membrane</keyword>
<proteinExistence type="predicted"/>
<feature type="transmembrane region" description="Helical" evidence="10">
    <location>
        <begin position="181"/>
        <end position="202"/>
    </location>
</feature>
<dbReference type="SMART" id="SM00304">
    <property type="entry name" value="HAMP"/>
    <property type="match status" value="1"/>
</dbReference>
<dbReference type="AlphaFoldDB" id="A0A9D2PNR1"/>
<sequence>MFEKIRKSFSLKVFFAASALLICANLLLIGILYARMPQIYTIRYNARAEACMEELQNGIGKRKMEDAGRYLQQVCREYEVNICIRNTARGQAVDLPGFQSQPLEEGQETESSAGSSSTKVYVAKTDDGKEYQTLDGESGRIGAFSLFLSFEDTEPYEFLVYTPEEDRVDLFLSDLKAMLPFLLSAVLILAFGAAAVLTRWIAAPVLKISRAARALSEMDWKHSRLQMKRKDEIGVLADSMDITAGNLEQALLQRDQANEELLRELEKQKRLDQKQREFFAAASHELKTPVTVLKGQLTGMLYQVGIYRDRERYLRKSLKTVEEMERRILKILEISRLESTEITAKPEQIRLRELMEKVLEGYEELMEQKEIFCQVTVPRTLQIQADRGFFREALENLVENAVKYSPQGGEIRISIKDSREKNCLQIENTGVHIPTDKIPCLFQAFYRQEESRSKETGGAGLGLYLVKKALELQHISYEAQNTQEGFQISLWLKKTQTSEKLQTESRETSDKNDKLSV</sequence>
<keyword evidence="8" id="KW-0175">Coiled coil</keyword>
<dbReference type="GO" id="GO:0000155">
    <property type="term" value="F:phosphorelay sensor kinase activity"/>
    <property type="evidence" value="ECO:0007669"/>
    <property type="project" value="InterPro"/>
</dbReference>
<dbReference type="PROSITE" id="PS50885">
    <property type="entry name" value="HAMP"/>
    <property type="match status" value="1"/>
</dbReference>
<keyword evidence="7" id="KW-0902">Two-component regulatory system</keyword>
<dbReference type="EC" id="2.7.13.3" evidence="3"/>
<evidence type="ECO:0000256" key="5">
    <source>
        <dbReference type="ARBA" id="ARBA00022679"/>
    </source>
</evidence>
<evidence type="ECO:0000256" key="3">
    <source>
        <dbReference type="ARBA" id="ARBA00012438"/>
    </source>
</evidence>
<dbReference type="CDD" id="cd06225">
    <property type="entry name" value="HAMP"/>
    <property type="match status" value="1"/>
</dbReference>
<dbReference type="PROSITE" id="PS50109">
    <property type="entry name" value="HIS_KIN"/>
    <property type="match status" value="1"/>
</dbReference>
<evidence type="ECO:0000313" key="13">
    <source>
        <dbReference type="EMBL" id="HJC64473.1"/>
    </source>
</evidence>
<comment type="caution">
    <text evidence="13">The sequence shown here is derived from an EMBL/GenBank/DDBJ whole genome shotgun (WGS) entry which is preliminary data.</text>
</comment>
<gene>
    <name evidence="13" type="ORF">H9753_12800</name>
</gene>
<dbReference type="SUPFAM" id="SSF158472">
    <property type="entry name" value="HAMP domain-like"/>
    <property type="match status" value="1"/>
</dbReference>
<dbReference type="Pfam" id="PF00512">
    <property type="entry name" value="HisKA"/>
    <property type="match status" value="1"/>
</dbReference>
<dbReference type="Pfam" id="PF02518">
    <property type="entry name" value="HATPase_c"/>
    <property type="match status" value="1"/>
</dbReference>
<keyword evidence="4" id="KW-0597">Phosphoprotein</keyword>
<organism evidence="13 14">
    <name type="scientific">Candidatus Blautia merdavium</name>
    <dbReference type="NCBI Taxonomy" id="2838494"/>
    <lineage>
        <taxon>Bacteria</taxon>
        <taxon>Bacillati</taxon>
        <taxon>Bacillota</taxon>
        <taxon>Clostridia</taxon>
        <taxon>Lachnospirales</taxon>
        <taxon>Lachnospiraceae</taxon>
        <taxon>Blautia</taxon>
    </lineage>
</organism>
<evidence type="ECO:0000313" key="14">
    <source>
        <dbReference type="Proteomes" id="UP000823886"/>
    </source>
</evidence>
<dbReference type="SUPFAM" id="SSF55874">
    <property type="entry name" value="ATPase domain of HSP90 chaperone/DNA topoisomerase II/histidine kinase"/>
    <property type="match status" value="1"/>
</dbReference>
<reference evidence="13" key="1">
    <citation type="journal article" date="2021" name="PeerJ">
        <title>Extensive microbial diversity within the chicken gut microbiome revealed by metagenomics and culture.</title>
        <authorList>
            <person name="Gilroy R."/>
            <person name="Ravi A."/>
            <person name="Getino M."/>
            <person name="Pursley I."/>
            <person name="Horton D.L."/>
            <person name="Alikhan N.F."/>
            <person name="Baker D."/>
            <person name="Gharbi K."/>
            <person name="Hall N."/>
            <person name="Watson M."/>
            <person name="Adriaenssens E.M."/>
            <person name="Foster-Nyarko E."/>
            <person name="Jarju S."/>
            <person name="Secka A."/>
            <person name="Antonio M."/>
            <person name="Oren A."/>
            <person name="Chaudhuri R.R."/>
            <person name="La Ragione R."/>
            <person name="Hildebrand F."/>
            <person name="Pallen M.J."/>
        </authorList>
    </citation>
    <scope>NUCLEOTIDE SEQUENCE</scope>
    <source>
        <strain evidence="13">ChiBcec2-3848</strain>
    </source>
</reference>
<dbReference type="SMART" id="SM00387">
    <property type="entry name" value="HATPase_c"/>
    <property type="match status" value="1"/>
</dbReference>
<feature type="region of interest" description="Disordered" evidence="9">
    <location>
        <begin position="496"/>
        <end position="517"/>
    </location>
</feature>
<accession>A0A9D2PNR1</accession>
<evidence type="ECO:0000256" key="6">
    <source>
        <dbReference type="ARBA" id="ARBA00022777"/>
    </source>
</evidence>
<dbReference type="InterPro" id="IPR050351">
    <property type="entry name" value="BphY/WalK/GraS-like"/>
</dbReference>
<dbReference type="InterPro" id="IPR036097">
    <property type="entry name" value="HisK_dim/P_sf"/>
</dbReference>
<dbReference type="Gene3D" id="3.30.565.10">
    <property type="entry name" value="Histidine kinase-like ATPase, C-terminal domain"/>
    <property type="match status" value="1"/>
</dbReference>
<evidence type="ECO:0000256" key="2">
    <source>
        <dbReference type="ARBA" id="ARBA00004370"/>
    </source>
</evidence>
<dbReference type="CDD" id="cd00082">
    <property type="entry name" value="HisKA"/>
    <property type="match status" value="1"/>
</dbReference>
<dbReference type="GO" id="GO:0004721">
    <property type="term" value="F:phosphoprotein phosphatase activity"/>
    <property type="evidence" value="ECO:0007669"/>
    <property type="project" value="TreeGrafter"/>
</dbReference>
<dbReference type="Gene3D" id="1.10.287.130">
    <property type="match status" value="1"/>
</dbReference>
<feature type="compositionally biased region" description="Basic and acidic residues" evidence="9">
    <location>
        <begin position="501"/>
        <end position="517"/>
    </location>
</feature>
<keyword evidence="6 13" id="KW-0418">Kinase</keyword>
<dbReference type="InterPro" id="IPR003660">
    <property type="entry name" value="HAMP_dom"/>
</dbReference>
<dbReference type="EMBL" id="DWVZ01000177">
    <property type="protein sequence ID" value="HJC64473.1"/>
    <property type="molecule type" value="Genomic_DNA"/>
</dbReference>
<feature type="coiled-coil region" evidence="8">
    <location>
        <begin position="247"/>
        <end position="274"/>
    </location>
</feature>
<comment type="subcellular location">
    <subcellularLocation>
        <location evidence="2">Membrane</location>
    </subcellularLocation>
</comment>
<dbReference type="InterPro" id="IPR003661">
    <property type="entry name" value="HisK_dim/P_dom"/>
</dbReference>
<feature type="transmembrane region" description="Helical" evidence="10">
    <location>
        <begin position="13"/>
        <end position="34"/>
    </location>
</feature>
<dbReference type="Gene3D" id="6.10.340.10">
    <property type="match status" value="1"/>
</dbReference>
<evidence type="ECO:0000256" key="1">
    <source>
        <dbReference type="ARBA" id="ARBA00000085"/>
    </source>
</evidence>
<keyword evidence="5" id="KW-0808">Transferase</keyword>
<keyword evidence="10" id="KW-1133">Transmembrane helix</keyword>